<dbReference type="Pfam" id="PF01112">
    <property type="entry name" value="Asparaginase_2"/>
    <property type="match status" value="1"/>
</dbReference>
<dbReference type="GO" id="GO:0005737">
    <property type="term" value="C:cytoplasm"/>
    <property type="evidence" value="ECO:0007669"/>
    <property type="project" value="TreeGrafter"/>
</dbReference>
<dbReference type="GO" id="GO:0004298">
    <property type="term" value="F:threonine-type endopeptidase activity"/>
    <property type="evidence" value="ECO:0007669"/>
    <property type="project" value="TreeGrafter"/>
</dbReference>
<reference evidence="3 4" key="1">
    <citation type="submission" date="2015-11" db="EMBL/GenBank/DDBJ databases">
        <title>The genome of Debaryomyces fabryi.</title>
        <authorList>
            <person name="Tafer H."/>
            <person name="Lopandic K."/>
        </authorList>
    </citation>
    <scope>NUCLEOTIDE SEQUENCE [LARGE SCALE GENOMIC DNA]</scope>
    <source>
        <strain evidence="3 4">CBS 789</strain>
    </source>
</reference>
<evidence type="ECO:0000256" key="1">
    <source>
        <dbReference type="PIRSR" id="PIRSR600246-1"/>
    </source>
</evidence>
<accession>A0A0V1PQM3</accession>
<dbReference type="PANTHER" id="PTHR10188">
    <property type="entry name" value="L-ASPARAGINASE"/>
    <property type="match status" value="1"/>
</dbReference>
<dbReference type="InterPro" id="IPR029055">
    <property type="entry name" value="Ntn_hydrolases_N"/>
</dbReference>
<evidence type="ECO:0000256" key="2">
    <source>
        <dbReference type="PIRSR" id="PIRSR600246-3"/>
    </source>
</evidence>
<name>A0A0V1PQM3_9ASCO</name>
<evidence type="ECO:0000313" key="4">
    <source>
        <dbReference type="Proteomes" id="UP000054251"/>
    </source>
</evidence>
<sequence length="357" mass="39895">MEGSNSLVIVHIGAGSHSLQKNDKYKQLIRKALQVNDSKTVLAEVSKKLERSVLTNTGYGSSLNLIGEVQCDASFISYNREDKYTSMGVMYNIVNKYPITETLKCFKQLNTLYSTGFKSFGLARPLIFDHCQKKLLDELTNNNEDVDKETLVSTKSQRIYDTYKHTLMSDYNQTSNELNRIRNEIQDTIGIIHIGNTNTEIATSSGGNFFKFPGRIGCAGVLGAAIGHHTKNGISVSCMCSGNGEDIIMMDAADRIVNNMINDFSEDYCELLVNIILQASTDLPLTAVDDYNNKMIYIGAICIIHDLNSGVKRLVYCHSTESFYFGFRSHNNKPEVILSRLDSDKVGHVFVRGEFKI</sequence>
<dbReference type="GeneID" id="26842716"/>
<dbReference type="Proteomes" id="UP000054251">
    <property type="component" value="Unassembled WGS sequence"/>
</dbReference>
<dbReference type="OrthoDB" id="77601at2759"/>
<dbReference type="Gene3D" id="3.60.20.30">
    <property type="entry name" value="(Glycosyl)asparaginase"/>
    <property type="match status" value="1"/>
</dbReference>
<dbReference type="RefSeq" id="XP_015464631.1">
    <property type="nucleotide sequence ID" value="XM_015614536.1"/>
</dbReference>
<evidence type="ECO:0000313" key="3">
    <source>
        <dbReference type="EMBL" id="KRZ98528.1"/>
    </source>
</evidence>
<feature type="active site" description="Nucleophile" evidence="1">
    <location>
        <position position="188"/>
    </location>
</feature>
<gene>
    <name evidence="3" type="ORF">AC631_05707</name>
</gene>
<keyword evidence="4" id="KW-1185">Reference proteome</keyword>
<dbReference type="InterPro" id="IPR000246">
    <property type="entry name" value="Peptidase_T2"/>
</dbReference>
<protein>
    <submittedName>
        <fullName evidence="3">Uncharacterized protein</fullName>
    </submittedName>
</protein>
<feature type="site" description="Cleavage; by autolysis" evidence="2">
    <location>
        <begin position="187"/>
        <end position="188"/>
    </location>
</feature>
<proteinExistence type="predicted"/>
<comment type="caution">
    <text evidence="3">The sequence shown here is derived from an EMBL/GenBank/DDBJ whole genome shotgun (WGS) entry which is preliminary data.</text>
</comment>
<dbReference type="PANTHER" id="PTHR10188:SF8">
    <property type="entry name" value="THREONINE ASPARTASE 1"/>
    <property type="match status" value="1"/>
</dbReference>
<organism evidence="3 4">
    <name type="scientific">Debaryomyces fabryi</name>
    <dbReference type="NCBI Taxonomy" id="58627"/>
    <lineage>
        <taxon>Eukaryota</taxon>
        <taxon>Fungi</taxon>
        <taxon>Dikarya</taxon>
        <taxon>Ascomycota</taxon>
        <taxon>Saccharomycotina</taxon>
        <taxon>Pichiomycetes</taxon>
        <taxon>Debaryomycetaceae</taxon>
        <taxon>Debaryomyces</taxon>
    </lineage>
</organism>
<dbReference type="AlphaFoldDB" id="A0A0V1PQM3"/>
<dbReference type="SUPFAM" id="SSF56235">
    <property type="entry name" value="N-terminal nucleophile aminohydrolases (Ntn hydrolases)"/>
    <property type="match status" value="1"/>
</dbReference>
<dbReference type="GO" id="GO:0051604">
    <property type="term" value="P:protein maturation"/>
    <property type="evidence" value="ECO:0007669"/>
    <property type="project" value="TreeGrafter"/>
</dbReference>
<dbReference type="EMBL" id="LMYN01000260">
    <property type="protein sequence ID" value="KRZ98528.1"/>
    <property type="molecule type" value="Genomic_DNA"/>
</dbReference>